<organism evidence="1 2">
    <name type="scientific">Amycolatopsis rubida</name>
    <dbReference type="NCBI Taxonomy" id="112413"/>
    <lineage>
        <taxon>Bacteria</taxon>
        <taxon>Bacillati</taxon>
        <taxon>Actinomycetota</taxon>
        <taxon>Actinomycetes</taxon>
        <taxon>Pseudonocardiales</taxon>
        <taxon>Pseudonocardiaceae</taxon>
        <taxon>Amycolatopsis</taxon>
    </lineage>
</organism>
<reference evidence="1 2" key="1">
    <citation type="submission" date="2020-01" db="EMBL/GenBank/DDBJ databases">
        <title>Insect and environment-associated Actinomycetes.</title>
        <authorList>
            <person name="Currrie C."/>
            <person name="Chevrette M."/>
            <person name="Carlson C."/>
            <person name="Stubbendieck R."/>
            <person name="Wendt-Pienkowski E."/>
        </authorList>
    </citation>
    <scope>NUCLEOTIDE SEQUENCE [LARGE SCALE GENOMIC DNA]</scope>
    <source>
        <strain evidence="1 2">SID8386</strain>
    </source>
</reference>
<comment type="caution">
    <text evidence="1">The sequence shown here is derived from an EMBL/GenBank/DDBJ whole genome shotgun (WGS) entry which is preliminary data.</text>
</comment>
<gene>
    <name evidence="1" type="ORF">G3I59_36830</name>
</gene>
<dbReference type="EMBL" id="JAAGNC010000188">
    <property type="protein sequence ID" value="NEC61016.1"/>
    <property type="molecule type" value="Genomic_DNA"/>
</dbReference>
<proteinExistence type="predicted"/>
<dbReference type="Proteomes" id="UP000470404">
    <property type="component" value="Unassembled WGS sequence"/>
</dbReference>
<evidence type="ECO:0000313" key="1">
    <source>
        <dbReference type="EMBL" id="NEC61016.1"/>
    </source>
</evidence>
<protein>
    <submittedName>
        <fullName evidence="1">Uncharacterized protein</fullName>
    </submittedName>
</protein>
<accession>A0ABX0C7M4</accession>
<evidence type="ECO:0000313" key="2">
    <source>
        <dbReference type="Proteomes" id="UP000470404"/>
    </source>
</evidence>
<sequence>MKENTPNSLALASEQDIREPLDSFARFVGTLRRIKGKQAKLTQQRKDVETVLKAALLSAGATIGTVNGVPVVSYSSSTRIALDQTRLKREHPDVVEEFSDISEVWTFRLLTA</sequence>
<name>A0ABX0C7M4_9PSEU</name>
<keyword evidence="2" id="KW-1185">Reference proteome</keyword>
<dbReference type="RefSeq" id="WP_067594245.1">
    <property type="nucleotide sequence ID" value="NZ_JAAGNC010000188.1"/>
</dbReference>